<evidence type="ECO:0000256" key="2">
    <source>
        <dbReference type="SAM" id="Phobius"/>
    </source>
</evidence>
<reference evidence="5 6" key="1">
    <citation type="submission" date="2020-08" db="EMBL/GenBank/DDBJ databases">
        <title>Genomic Encyclopedia of Type Strains, Phase IV (KMG-IV): sequencing the most valuable type-strain genomes for metagenomic binning, comparative biology and taxonomic classification.</title>
        <authorList>
            <person name="Goeker M."/>
        </authorList>
    </citation>
    <scope>NUCLEOTIDE SEQUENCE [LARGE SCALE GENOMIC DNA]</scope>
    <source>
        <strain evidence="5 6">DSM 45615</strain>
    </source>
</reference>
<sequence length="637" mass="66361">MFRLALAVLGVAASILVPAPAAAADETPGQVLILLDTSGSMKEDDGTGTSRIAAARRAIGKVVDAAPDDARIGLRSYGGGCRDTDLRIPIGPLDRAAVKERVAALRPRGDTPIAYALRKAAGDFQDKAGGGVEGEEERTILLVSDGEETCGGDPVAVAEELRRRGVEVRTRIDVIGFRVDERARAQLKQIAKKGGGRYVDAQNGAELAGRLRRATERGLRGFSPVGTPVTGTPDTQGAPLLRPGAYVDELPPDRGAERPGRHYAFDLPPGATAYVGVRKARSAPLGRPAVIGAGLSILPPNAPGHCQTTEATTNLPSGGNAFAVGQVQHTAGSGSPTGNCDAPGRYYIRVDNRTDDPQATPATIELTLIVEPRASNVSALPPPATELGPVDPITPGTPVRIAGSASYGDGPVLEDGRTYTDTLIPGEEAYFRVPLRWGEQLAYRVDLPALSDADRKALGGATLKLSTSILSPENPRVLGGNLTDDAWRPDLGDRPQTFTGATVPVAYRNRESGQDHIREAGIPGYYNVWVRLYTDRDSPYLEVPVTLTVDVRGEAGAGAPVYDDPTGLGTPEQQQGLAPLPAPTPSATPSPVSASPVAAPRPSGGVPPLAIALASAVAALLAAGTALLVVRRRRRAG</sequence>
<evidence type="ECO:0000313" key="5">
    <source>
        <dbReference type="EMBL" id="MBB5139093.1"/>
    </source>
</evidence>
<dbReference type="AlphaFoldDB" id="A0A840PM68"/>
<comment type="caution">
    <text evidence="5">The sequence shown here is derived from an EMBL/GenBank/DDBJ whole genome shotgun (WGS) entry which is preliminary data.</text>
</comment>
<keyword evidence="2" id="KW-0812">Transmembrane</keyword>
<feature type="compositionally biased region" description="Low complexity" evidence="1">
    <location>
        <begin position="224"/>
        <end position="233"/>
    </location>
</feature>
<dbReference type="SMART" id="SM00327">
    <property type="entry name" value="VWA"/>
    <property type="match status" value="1"/>
</dbReference>
<feature type="chain" id="PRO_5038831813" evidence="3">
    <location>
        <begin position="24"/>
        <end position="637"/>
    </location>
</feature>
<feature type="domain" description="VWFA" evidence="4">
    <location>
        <begin position="30"/>
        <end position="215"/>
    </location>
</feature>
<dbReference type="InterPro" id="IPR002035">
    <property type="entry name" value="VWF_A"/>
</dbReference>
<protein>
    <submittedName>
        <fullName evidence="5">Ca-activated chloride channel family protein</fullName>
    </submittedName>
</protein>
<dbReference type="Pfam" id="PF13519">
    <property type="entry name" value="VWA_2"/>
    <property type="match status" value="1"/>
</dbReference>
<feature type="transmembrane region" description="Helical" evidence="2">
    <location>
        <begin position="609"/>
        <end position="630"/>
    </location>
</feature>
<dbReference type="PROSITE" id="PS50234">
    <property type="entry name" value="VWFA"/>
    <property type="match status" value="1"/>
</dbReference>
<evidence type="ECO:0000256" key="1">
    <source>
        <dbReference type="SAM" id="MobiDB-lite"/>
    </source>
</evidence>
<dbReference type="SUPFAM" id="SSF53300">
    <property type="entry name" value="vWA-like"/>
    <property type="match status" value="1"/>
</dbReference>
<dbReference type="RefSeq" id="WP_185055934.1">
    <property type="nucleotide sequence ID" value="NZ_BAABIX010000016.1"/>
</dbReference>
<accession>A0A840PM68</accession>
<evidence type="ECO:0000256" key="3">
    <source>
        <dbReference type="SAM" id="SignalP"/>
    </source>
</evidence>
<evidence type="ECO:0000313" key="6">
    <source>
        <dbReference type="Proteomes" id="UP000578449"/>
    </source>
</evidence>
<dbReference type="InterPro" id="IPR036465">
    <property type="entry name" value="vWFA_dom_sf"/>
</dbReference>
<keyword evidence="2" id="KW-0472">Membrane</keyword>
<feature type="region of interest" description="Disordered" evidence="1">
    <location>
        <begin position="558"/>
        <end position="601"/>
    </location>
</feature>
<dbReference type="EMBL" id="JACHGN010000027">
    <property type="protein sequence ID" value="MBB5139093.1"/>
    <property type="molecule type" value="Genomic_DNA"/>
</dbReference>
<dbReference type="Gene3D" id="3.40.50.410">
    <property type="entry name" value="von Willebrand factor, type A domain"/>
    <property type="match status" value="1"/>
</dbReference>
<keyword evidence="6" id="KW-1185">Reference proteome</keyword>
<proteinExistence type="predicted"/>
<feature type="compositionally biased region" description="Low complexity" evidence="1">
    <location>
        <begin position="589"/>
        <end position="601"/>
    </location>
</feature>
<organism evidence="5 6">
    <name type="scientific">Thermocatellispora tengchongensis</name>
    <dbReference type="NCBI Taxonomy" id="1073253"/>
    <lineage>
        <taxon>Bacteria</taxon>
        <taxon>Bacillati</taxon>
        <taxon>Actinomycetota</taxon>
        <taxon>Actinomycetes</taxon>
        <taxon>Streptosporangiales</taxon>
        <taxon>Streptosporangiaceae</taxon>
        <taxon>Thermocatellispora</taxon>
    </lineage>
</organism>
<dbReference type="Proteomes" id="UP000578449">
    <property type="component" value="Unassembled WGS sequence"/>
</dbReference>
<evidence type="ECO:0000259" key="4">
    <source>
        <dbReference type="PROSITE" id="PS50234"/>
    </source>
</evidence>
<feature type="signal peptide" evidence="3">
    <location>
        <begin position="1"/>
        <end position="23"/>
    </location>
</feature>
<name>A0A840PM68_9ACTN</name>
<keyword evidence="2" id="KW-1133">Transmembrane helix</keyword>
<gene>
    <name evidence="5" type="ORF">HNP84_008856</name>
</gene>
<keyword evidence="3" id="KW-0732">Signal</keyword>
<feature type="region of interest" description="Disordered" evidence="1">
    <location>
        <begin position="220"/>
        <end position="239"/>
    </location>
</feature>